<evidence type="ECO:0000259" key="1">
    <source>
        <dbReference type="Pfam" id="PF18824"/>
    </source>
</evidence>
<dbReference type="Pfam" id="PF18824">
    <property type="entry name" value="LPD11"/>
    <property type="match status" value="1"/>
</dbReference>
<dbReference type="AlphaFoldDB" id="A0A174PC52"/>
<feature type="domain" description="Large polyvalent protein-associated" evidence="1">
    <location>
        <begin position="175"/>
        <end position="243"/>
    </location>
</feature>
<evidence type="ECO:0000313" key="2">
    <source>
        <dbReference type="EMBL" id="CUP58552.1"/>
    </source>
</evidence>
<accession>A0A174PC52</accession>
<organism evidence="2 3">
    <name type="scientific">Blautia wexlerae</name>
    <dbReference type="NCBI Taxonomy" id="418240"/>
    <lineage>
        <taxon>Bacteria</taxon>
        <taxon>Bacillati</taxon>
        <taxon>Bacillota</taxon>
        <taxon>Clostridia</taxon>
        <taxon>Lachnospirales</taxon>
        <taxon>Lachnospiraceae</taxon>
        <taxon>Blautia</taxon>
    </lineage>
</organism>
<sequence>MNNTTTELQWGDVIFKPGQRVRTTDASDYAGLEGVILEIHTGEDKETDNLTPDIHCCFDFPESEADIRKLEERFSSLYNMPKKLDELALDEVIMSPDELISIPEEPSRLLHYIGTDEWARPVYQDQYGKLWKDVELGDFEIPHLHSAVGNEFDGEPDMPIRKPFRILTDKPKNPYEFQYMMLSRLQSDCEYYLNYGNRCTGHLYYHNESKQIAAMKKLWNEFPDDGKPEWLTWKQILEYEKAMCSDTK</sequence>
<dbReference type="Proteomes" id="UP000095712">
    <property type="component" value="Unassembled WGS sequence"/>
</dbReference>
<proteinExistence type="predicted"/>
<name>A0A174PC52_9FIRM</name>
<reference evidence="2 3" key="1">
    <citation type="submission" date="2015-09" db="EMBL/GenBank/DDBJ databases">
        <authorList>
            <consortium name="Pathogen Informatics"/>
        </authorList>
    </citation>
    <scope>NUCLEOTIDE SEQUENCE [LARGE SCALE GENOMIC DNA]</scope>
    <source>
        <strain evidence="2 3">2789STDY5834911</strain>
    </source>
</reference>
<dbReference type="RefSeq" id="WP_242860499.1">
    <property type="nucleotide sequence ID" value="NZ_CZAW01000020.1"/>
</dbReference>
<dbReference type="EMBL" id="CZAW01000020">
    <property type="protein sequence ID" value="CUP58552.1"/>
    <property type="molecule type" value="Genomic_DNA"/>
</dbReference>
<evidence type="ECO:0000313" key="3">
    <source>
        <dbReference type="Proteomes" id="UP000095712"/>
    </source>
</evidence>
<dbReference type="InterPro" id="IPR040789">
    <property type="entry name" value="LPD11"/>
</dbReference>
<gene>
    <name evidence="2" type="ORF">ERS852523_02110</name>
</gene>
<protein>
    <recommendedName>
        <fullName evidence="1">Large polyvalent protein-associated domain-containing protein</fullName>
    </recommendedName>
</protein>